<evidence type="ECO:0000313" key="3">
    <source>
        <dbReference type="WBParaSite" id="nRc.2.0.1.t22320-RA"/>
    </source>
</evidence>
<keyword evidence="2" id="KW-1185">Reference proteome</keyword>
<proteinExistence type="predicted"/>
<sequence>MNGGGNYPGGPPNPMGGGSGGPGPGGMHGGSGSGPPLVQQGSPSGGPNYNMQGPAPASQPFNDISGQQGPGTGFGPPPPQQQQIFGGGRPQWGGHGYGIGRMGLPYGGGQPSQQQDNYGGGYVGQQGGGVSTGFGGYGGGYAPQAYYNQAAGQSSLPYAFAGTPLSPSFGPYSGRHPYGSYQQAGGYNDYYSSRAGYYVAPPPPPNPWGVTPPRSPSNIYGGGYGGYESYGPPPSPGPFGQYGGSYGGNMGPQGGPMGGGIMPPQGGGPSPGLFNGLQSGGVPAGLSNGIGPSGPMGSAPLIGEGSGMSGGPPLSGGFGPNISGRMSQNGPSGNFMGPMNFASGPSQSSNPASGGPNGNFPQKEKRSLNQPNSYYQYSVVSTYEKNHFVDRPLSNNFQTVRNLTKNSSMKKPSIGNPLCDECVPVDIEKFAGSWVQIFGNPASVKRILSKAIKHIISPVMSNPFFEYDAERENEDGQVSPSCLGYEFGLTNFSKNESPLIILFRKESNIRRLMQFFMQMVHATMIKSGNEFILQMQNFSQSRFLVVNVHHEYGVSYRKPSYNSVNGGPKLPGYSYVIDSQVSDSQIFTHPTMKDSSLSNCTRILLETTAFYKNKL</sequence>
<dbReference type="Proteomes" id="UP000887565">
    <property type="component" value="Unplaced"/>
</dbReference>
<name>A0A915J9E5_ROMCU</name>
<feature type="region of interest" description="Disordered" evidence="1">
    <location>
        <begin position="1"/>
        <end position="116"/>
    </location>
</feature>
<feature type="region of interest" description="Disordered" evidence="1">
    <location>
        <begin position="231"/>
        <end position="368"/>
    </location>
</feature>
<accession>A0A915J9E5</accession>
<dbReference type="AlphaFoldDB" id="A0A915J9E5"/>
<feature type="compositionally biased region" description="Gly residues" evidence="1">
    <location>
        <begin position="240"/>
        <end position="270"/>
    </location>
</feature>
<protein>
    <submittedName>
        <fullName evidence="3">Uncharacterized protein</fullName>
    </submittedName>
</protein>
<feature type="compositionally biased region" description="Gly residues" evidence="1">
    <location>
        <begin position="304"/>
        <end position="319"/>
    </location>
</feature>
<feature type="compositionally biased region" description="Polar residues" evidence="1">
    <location>
        <begin position="343"/>
        <end position="352"/>
    </location>
</feature>
<feature type="compositionally biased region" description="Gly residues" evidence="1">
    <location>
        <begin position="85"/>
        <end position="110"/>
    </location>
</feature>
<feature type="compositionally biased region" description="Polar residues" evidence="1">
    <location>
        <begin position="39"/>
        <end position="51"/>
    </location>
</feature>
<feature type="compositionally biased region" description="Gly residues" evidence="1">
    <location>
        <begin position="15"/>
        <end position="33"/>
    </location>
</feature>
<evidence type="ECO:0000256" key="1">
    <source>
        <dbReference type="SAM" id="MobiDB-lite"/>
    </source>
</evidence>
<evidence type="ECO:0000313" key="2">
    <source>
        <dbReference type="Proteomes" id="UP000887565"/>
    </source>
</evidence>
<reference evidence="3" key="1">
    <citation type="submission" date="2022-11" db="UniProtKB">
        <authorList>
            <consortium name="WormBaseParasite"/>
        </authorList>
    </citation>
    <scope>IDENTIFICATION</scope>
</reference>
<dbReference type="WBParaSite" id="nRc.2.0.1.t22320-RA">
    <property type="protein sequence ID" value="nRc.2.0.1.t22320-RA"/>
    <property type="gene ID" value="nRc.2.0.1.g22320"/>
</dbReference>
<dbReference type="OMA" id="NGPMEGY"/>
<organism evidence="2 3">
    <name type="scientific">Romanomermis culicivorax</name>
    <name type="common">Nematode worm</name>
    <dbReference type="NCBI Taxonomy" id="13658"/>
    <lineage>
        <taxon>Eukaryota</taxon>
        <taxon>Metazoa</taxon>
        <taxon>Ecdysozoa</taxon>
        <taxon>Nematoda</taxon>
        <taxon>Enoplea</taxon>
        <taxon>Dorylaimia</taxon>
        <taxon>Mermithida</taxon>
        <taxon>Mermithoidea</taxon>
        <taxon>Mermithidae</taxon>
        <taxon>Romanomermis</taxon>
    </lineage>
</organism>